<feature type="domain" description="WW" evidence="8">
    <location>
        <begin position="272"/>
        <end position="299"/>
    </location>
</feature>
<dbReference type="Pfam" id="PF00620">
    <property type="entry name" value="RhoGAP"/>
    <property type="match status" value="1"/>
</dbReference>
<evidence type="ECO:0000256" key="5">
    <source>
        <dbReference type="SAM" id="MobiDB-lite"/>
    </source>
</evidence>
<dbReference type="PANTHER" id="PTHR23176">
    <property type="entry name" value="RHO/RAC/CDC GTPASE-ACTIVATING PROTEIN"/>
    <property type="match status" value="1"/>
</dbReference>
<dbReference type="PROSITE" id="PS50238">
    <property type="entry name" value="RHOGAP"/>
    <property type="match status" value="1"/>
</dbReference>
<feature type="region of interest" description="Disordered" evidence="5">
    <location>
        <begin position="342"/>
        <end position="361"/>
    </location>
</feature>
<feature type="region of interest" description="Disordered" evidence="5">
    <location>
        <begin position="579"/>
        <end position="600"/>
    </location>
</feature>
<organism evidence="10 11">
    <name type="scientific">Hydra vulgaris</name>
    <name type="common">Hydra</name>
    <name type="synonym">Hydra attenuata</name>
    <dbReference type="NCBI Taxonomy" id="6087"/>
    <lineage>
        <taxon>Eukaryota</taxon>
        <taxon>Metazoa</taxon>
        <taxon>Cnidaria</taxon>
        <taxon>Hydrozoa</taxon>
        <taxon>Hydroidolina</taxon>
        <taxon>Anthoathecata</taxon>
        <taxon>Aplanulata</taxon>
        <taxon>Hydridae</taxon>
        <taxon>Hydra</taxon>
    </lineage>
</organism>
<gene>
    <name evidence="11" type="primary">LOC100205418</name>
</gene>
<dbReference type="GeneID" id="100205418"/>
<dbReference type="InterPro" id="IPR001849">
    <property type="entry name" value="PH_domain"/>
</dbReference>
<evidence type="ECO:0000259" key="7">
    <source>
        <dbReference type="PROSITE" id="PS50003"/>
    </source>
</evidence>
<sequence>MRSNIKMSSIIIESQYPYSYVDDDGIEIAFREGDRFILIDRSSEDWWKVQRTGLFTGKSVCYIPAAYMKELNITQNENKTISPYANLKNNIEILNKEKTLNENLEKQKEEYVNLKEYQKNIINKSNAKSLSSEIFKSLPYLDEQLDESIDDEENAFEEESQEELQNLSDVKLSSSSDVSLPRSCSTGSLSFEISPRPESLKTFALPQNWKKCQDDAGRSFYYNKEKNEKTWKPPRSNQSSMEQIQIQEGWIQQNDPDTGELVYINQVTKEKWKSGIDKDNRTYYYCINGSGTFWELPSLDENGKPISSRRKSLDNTLEGILRRQTAPNSSLRNNKCQSVIVQSHSSLSSNEDQPKSPRTSPYFKQIINKSSENQKENKLNRSFELDDISEVDSKKGIKKADIEGPLFRRKLVEGKKSIKKSMWQPVYCCKYGSSLVFYKDQKSSSKVGFATGKPDSSLDLHGAILDHVAKDKAKGKKNVFQITSYGYQTVQQLVADNEVEMAQWITSIQTTIKHLEEEEPLPPILMEEVDGGVHKVKGKPSPPNSALVLVSPEDTCAQPTTVAMPKNLNNEKSGLKVFQRRSSKKVPSSSSNIDTNDKEKTKIKKKLRKYITARPTFDDLETQGIIKDYYFGCPIAKICEREDTLVPKLVVQLINEVEKRGLDVDGIYRVSGNLSMIQKLRVMVDHGEAIDYQQHQWNDIHLLTGALKLYFRELPEPLIPFNMFEKFITVTKSPFKGEKTSMIKKLILEMPKENAETLHLLIIHLKKVMKHSATNRMQSQNLSIIFGPTLLWPEHEGLDMTTTTVYQSLIIELLLLDCDNIFSVL</sequence>
<accession>A0ABM4CX83</accession>
<dbReference type="PROSITE" id="PS50002">
    <property type="entry name" value="SH3"/>
    <property type="match status" value="1"/>
</dbReference>
<reference evidence="11" key="1">
    <citation type="submission" date="2025-08" db="UniProtKB">
        <authorList>
            <consortium name="RefSeq"/>
        </authorList>
    </citation>
    <scope>IDENTIFICATION</scope>
</reference>
<dbReference type="InterPro" id="IPR011993">
    <property type="entry name" value="PH-like_dom_sf"/>
</dbReference>
<dbReference type="InterPro" id="IPR036020">
    <property type="entry name" value="WW_dom_sf"/>
</dbReference>
<dbReference type="SUPFAM" id="SSF51045">
    <property type="entry name" value="WW domain"/>
    <property type="match status" value="1"/>
</dbReference>
<dbReference type="RefSeq" id="XP_065666554.1">
    <property type="nucleotide sequence ID" value="XM_065810482.1"/>
</dbReference>
<dbReference type="SMART" id="SM00456">
    <property type="entry name" value="WW"/>
    <property type="match status" value="2"/>
</dbReference>
<dbReference type="SMART" id="SM00324">
    <property type="entry name" value="RhoGAP"/>
    <property type="match status" value="1"/>
</dbReference>
<evidence type="ECO:0000259" key="6">
    <source>
        <dbReference type="PROSITE" id="PS50002"/>
    </source>
</evidence>
<dbReference type="SUPFAM" id="SSF50044">
    <property type="entry name" value="SH3-domain"/>
    <property type="match status" value="1"/>
</dbReference>
<dbReference type="SUPFAM" id="SSF50729">
    <property type="entry name" value="PH domain-like"/>
    <property type="match status" value="1"/>
</dbReference>
<evidence type="ECO:0000313" key="10">
    <source>
        <dbReference type="Proteomes" id="UP001652625"/>
    </source>
</evidence>
<dbReference type="CDD" id="cd00201">
    <property type="entry name" value="WW"/>
    <property type="match status" value="1"/>
</dbReference>
<dbReference type="PROSITE" id="PS50003">
    <property type="entry name" value="PH_DOMAIN"/>
    <property type="match status" value="1"/>
</dbReference>
<keyword evidence="1 3" id="KW-0728">SH3 domain</keyword>
<dbReference type="InterPro" id="IPR001452">
    <property type="entry name" value="SH3_domain"/>
</dbReference>
<keyword evidence="4" id="KW-0175">Coiled coil</keyword>
<keyword evidence="10" id="KW-1185">Reference proteome</keyword>
<proteinExistence type="predicted"/>
<dbReference type="Pfam" id="PF00169">
    <property type="entry name" value="PH"/>
    <property type="match status" value="1"/>
</dbReference>
<evidence type="ECO:0000259" key="8">
    <source>
        <dbReference type="PROSITE" id="PS50020"/>
    </source>
</evidence>
<dbReference type="InterPro" id="IPR036028">
    <property type="entry name" value="SH3-like_dom_sf"/>
</dbReference>
<feature type="domain" description="Rho-GAP" evidence="9">
    <location>
        <begin position="633"/>
        <end position="822"/>
    </location>
</feature>
<dbReference type="InterPro" id="IPR050729">
    <property type="entry name" value="Rho-GAP"/>
</dbReference>
<feature type="domain" description="SH3" evidence="6">
    <location>
        <begin position="7"/>
        <end position="73"/>
    </location>
</feature>
<evidence type="ECO:0000256" key="3">
    <source>
        <dbReference type="PROSITE-ProRule" id="PRU00192"/>
    </source>
</evidence>
<keyword evidence="2" id="KW-0343">GTPase activation</keyword>
<dbReference type="Proteomes" id="UP001652625">
    <property type="component" value="Chromosome 11"/>
</dbReference>
<feature type="coiled-coil region" evidence="4">
    <location>
        <begin position="84"/>
        <end position="117"/>
    </location>
</feature>
<evidence type="ECO:0000259" key="9">
    <source>
        <dbReference type="PROSITE" id="PS50238"/>
    </source>
</evidence>
<dbReference type="PANTHER" id="PTHR23176:SF129">
    <property type="entry name" value="RHO GTPASE ACTIVATING PROTEIN AT 16F, ISOFORM E-RELATED"/>
    <property type="match status" value="1"/>
</dbReference>
<dbReference type="SMART" id="SM00233">
    <property type="entry name" value="PH"/>
    <property type="match status" value="1"/>
</dbReference>
<dbReference type="Gene3D" id="2.30.30.40">
    <property type="entry name" value="SH3 Domains"/>
    <property type="match status" value="1"/>
</dbReference>
<dbReference type="Pfam" id="PF00397">
    <property type="entry name" value="WW"/>
    <property type="match status" value="1"/>
</dbReference>
<evidence type="ECO:0000313" key="11">
    <source>
        <dbReference type="RefSeq" id="XP_065666554.1"/>
    </source>
</evidence>
<feature type="domain" description="WW" evidence="8">
    <location>
        <begin position="203"/>
        <end position="236"/>
    </location>
</feature>
<dbReference type="InterPro" id="IPR001202">
    <property type="entry name" value="WW_dom"/>
</dbReference>
<dbReference type="PROSITE" id="PS50020">
    <property type="entry name" value="WW_DOMAIN_2"/>
    <property type="match status" value="2"/>
</dbReference>
<evidence type="ECO:0000256" key="1">
    <source>
        <dbReference type="ARBA" id="ARBA00022443"/>
    </source>
</evidence>
<evidence type="ECO:0000256" key="4">
    <source>
        <dbReference type="SAM" id="Coils"/>
    </source>
</evidence>
<evidence type="ECO:0000256" key="2">
    <source>
        <dbReference type="ARBA" id="ARBA00022468"/>
    </source>
</evidence>
<dbReference type="InterPro" id="IPR000198">
    <property type="entry name" value="RhoGAP_dom"/>
</dbReference>
<dbReference type="Pfam" id="PF00018">
    <property type="entry name" value="SH3_1"/>
    <property type="match status" value="1"/>
</dbReference>
<feature type="domain" description="PH" evidence="7">
    <location>
        <begin position="399"/>
        <end position="513"/>
    </location>
</feature>
<dbReference type="InterPro" id="IPR008936">
    <property type="entry name" value="Rho_GTPase_activation_prot"/>
</dbReference>
<dbReference type="Gene3D" id="1.10.555.10">
    <property type="entry name" value="Rho GTPase activation protein"/>
    <property type="match status" value="1"/>
</dbReference>
<name>A0ABM4CX83_HYDVU</name>
<dbReference type="SUPFAM" id="SSF48350">
    <property type="entry name" value="GTPase activation domain, GAP"/>
    <property type="match status" value="1"/>
</dbReference>
<dbReference type="Gene3D" id="2.20.70.10">
    <property type="match status" value="1"/>
</dbReference>
<protein>
    <submittedName>
        <fullName evidence="11">Rho GTPase-activating protein 15 isoform X2</fullName>
    </submittedName>
</protein>
<dbReference type="Gene3D" id="2.30.29.30">
    <property type="entry name" value="Pleckstrin-homology domain (PH domain)/Phosphotyrosine-binding domain (PTB)"/>
    <property type="match status" value="1"/>
</dbReference>